<feature type="transmembrane region" description="Helical" evidence="1">
    <location>
        <begin position="99"/>
        <end position="116"/>
    </location>
</feature>
<name>W4QW69_HALA3</name>
<dbReference type="STRING" id="1236973.JCM9157_3296"/>
<dbReference type="RefSeq" id="WP_035665895.1">
    <property type="nucleotide sequence ID" value="NZ_BAUV01000029.1"/>
</dbReference>
<feature type="transmembrane region" description="Helical" evidence="1">
    <location>
        <begin position="122"/>
        <end position="140"/>
    </location>
</feature>
<evidence type="ECO:0000256" key="1">
    <source>
        <dbReference type="SAM" id="Phobius"/>
    </source>
</evidence>
<proteinExistence type="predicted"/>
<feature type="transmembrane region" description="Helical" evidence="1">
    <location>
        <begin position="191"/>
        <end position="213"/>
    </location>
</feature>
<evidence type="ECO:0000313" key="2">
    <source>
        <dbReference type="EMBL" id="GAE36147.1"/>
    </source>
</evidence>
<keyword evidence="1" id="KW-0472">Membrane</keyword>
<dbReference type="InterPro" id="IPR049500">
    <property type="entry name" value="Peptidase_M50B-like"/>
</dbReference>
<dbReference type="OrthoDB" id="158445at2"/>
<reference evidence="2 3" key="1">
    <citation type="journal article" date="2014" name="Genome Announc.">
        <title>Draft Genome Sequences of Three Alkaliphilic Bacillus Strains, Bacillus wakoensis JCM 9140T, Bacillus akibai JCM 9157T, and Bacillus hemicellulosilyticus JCM 9152T.</title>
        <authorList>
            <person name="Yuki M."/>
            <person name="Oshima K."/>
            <person name="Suda W."/>
            <person name="Oshida Y."/>
            <person name="Kitamura K."/>
            <person name="Iida T."/>
            <person name="Hattori M."/>
            <person name="Ohkuma M."/>
        </authorList>
    </citation>
    <scope>NUCLEOTIDE SEQUENCE [LARGE SCALE GENOMIC DNA]</scope>
    <source>
        <strain evidence="2 3">JCM 9157</strain>
    </source>
</reference>
<keyword evidence="3" id="KW-1185">Reference proteome</keyword>
<keyword evidence="1" id="KW-1133">Transmembrane helix</keyword>
<sequence length="214" mass="24022">MEFMYKYLAIAIIISFIPYVRSFFGTIHTLIHETGHALAALATSGKVYSISLYSTTDGIATTGSRSRFSSIIVAYAGYTFSSLFALLAFYLIANGHVLILFYLFFALALINLLLWVRNAFGLSWLLGYVIASAFLIYYQLSFIKEMITYILSSIILIQSMISSFIICFLSLSSTNQSNDANVLQKLTFIPSFVWGAVFLIQSFAATYYVILFFI</sequence>
<dbReference type="eggNOG" id="ENOG5030E06">
    <property type="taxonomic scope" value="Bacteria"/>
</dbReference>
<accession>W4QW69</accession>
<gene>
    <name evidence="2" type="ORF">JCM9157_3296</name>
</gene>
<feature type="transmembrane region" description="Helical" evidence="1">
    <location>
        <begin position="147"/>
        <end position="171"/>
    </location>
</feature>
<evidence type="ECO:0008006" key="4">
    <source>
        <dbReference type="Google" id="ProtNLM"/>
    </source>
</evidence>
<keyword evidence="1" id="KW-0812">Transmembrane</keyword>
<dbReference type="EMBL" id="BAUV01000029">
    <property type="protein sequence ID" value="GAE36147.1"/>
    <property type="molecule type" value="Genomic_DNA"/>
</dbReference>
<dbReference type="Pfam" id="PF13398">
    <property type="entry name" value="Peptidase_M50B"/>
    <property type="match status" value="1"/>
</dbReference>
<dbReference type="AlphaFoldDB" id="W4QW69"/>
<evidence type="ECO:0000313" key="3">
    <source>
        <dbReference type="Proteomes" id="UP000018896"/>
    </source>
</evidence>
<organism evidence="2 3">
    <name type="scientific">Halalkalibacter akibai (strain ATCC 43226 / DSM 21942 / CIP 109018 / JCM 9157 / 1139)</name>
    <name type="common">Bacillus akibai</name>
    <dbReference type="NCBI Taxonomy" id="1236973"/>
    <lineage>
        <taxon>Bacteria</taxon>
        <taxon>Bacillati</taxon>
        <taxon>Bacillota</taxon>
        <taxon>Bacilli</taxon>
        <taxon>Bacillales</taxon>
        <taxon>Bacillaceae</taxon>
        <taxon>Halalkalibacter</taxon>
    </lineage>
</organism>
<feature type="transmembrane region" description="Helical" evidence="1">
    <location>
        <begin position="72"/>
        <end position="92"/>
    </location>
</feature>
<comment type="caution">
    <text evidence="2">The sequence shown here is derived from an EMBL/GenBank/DDBJ whole genome shotgun (WGS) entry which is preliminary data.</text>
</comment>
<feature type="transmembrane region" description="Helical" evidence="1">
    <location>
        <begin position="7"/>
        <end position="31"/>
    </location>
</feature>
<protein>
    <recommendedName>
        <fullName evidence="4">M50 family peptidase</fullName>
    </recommendedName>
</protein>
<dbReference type="Proteomes" id="UP000018896">
    <property type="component" value="Unassembled WGS sequence"/>
</dbReference>